<evidence type="ECO:0000256" key="1">
    <source>
        <dbReference type="ARBA" id="ARBA00004123"/>
    </source>
</evidence>
<evidence type="ECO:0000313" key="6">
    <source>
        <dbReference type="EMBL" id="KIN07370.1"/>
    </source>
</evidence>
<dbReference type="Gene3D" id="6.10.280.160">
    <property type="entry name" value="Mediator of RNA polymerase II transcription subunit 22"/>
    <property type="match status" value="1"/>
</dbReference>
<evidence type="ECO:0000256" key="2">
    <source>
        <dbReference type="ARBA" id="ARBA00005942"/>
    </source>
</evidence>
<dbReference type="OrthoDB" id="203279at2759"/>
<protein>
    <recommendedName>
        <fullName evidence="8">Mediator of RNA polymerase II transcription subunit 22</fullName>
    </recommendedName>
</protein>
<keyword evidence="3" id="KW-0805">Transcription regulation</keyword>
<reference evidence="7" key="2">
    <citation type="submission" date="2015-01" db="EMBL/GenBank/DDBJ databases">
        <title>Evolutionary Origins and Diversification of the Mycorrhizal Mutualists.</title>
        <authorList>
            <consortium name="DOE Joint Genome Institute"/>
            <consortium name="Mycorrhizal Genomics Consortium"/>
            <person name="Kohler A."/>
            <person name="Kuo A."/>
            <person name="Nagy L.G."/>
            <person name="Floudas D."/>
            <person name="Copeland A."/>
            <person name="Barry K.W."/>
            <person name="Cichocki N."/>
            <person name="Veneault-Fourrey C."/>
            <person name="LaButti K."/>
            <person name="Lindquist E.A."/>
            <person name="Lipzen A."/>
            <person name="Lundell T."/>
            <person name="Morin E."/>
            <person name="Murat C."/>
            <person name="Riley R."/>
            <person name="Ohm R."/>
            <person name="Sun H."/>
            <person name="Tunlid A."/>
            <person name="Henrissat B."/>
            <person name="Grigoriev I.V."/>
            <person name="Hibbett D.S."/>
            <person name="Martin F."/>
        </authorList>
    </citation>
    <scope>NUCLEOTIDE SEQUENCE [LARGE SCALE GENOMIC DNA]</scope>
    <source>
        <strain evidence="7">Zn</strain>
    </source>
</reference>
<dbReference type="Proteomes" id="UP000054321">
    <property type="component" value="Unassembled WGS sequence"/>
</dbReference>
<dbReference type="InParanoid" id="A0A0C3HWR5"/>
<sequence>MDGAQRTTAALLDREERAVAALLTRYKNLVTLAAMPAGDGATKEIAAAHAFQMEVESNALVQAAEDLLQLTRELKELWLSGPLRKIGEGENDDKMAENSKKVREMVEDILNKASRLNGPNAAATAI</sequence>
<keyword evidence="5" id="KW-0539">Nucleus</keyword>
<dbReference type="PANTHER" id="PTHR12434:SF6">
    <property type="entry name" value="MEDIATOR OF RNA POLYMERASE II TRANSCRIPTION SUBUNIT 22"/>
    <property type="match status" value="1"/>
</dbReference>
<dbReference type="GO" id="GO:0016592">
    <property type="term" value="C:mediator complex"/>
    <property type="evidence" value="ECO:0007669"/>
    <property type="project" value="InterPro"/>
</dbReference>
<accession>A0A0C3HWR5</accession>
<evidence type="ECO:0000256" key="4">
    <source>
        <dbReference type="ARBA" id="ARBA00023163"/>
    </source>
</evidence>
<dbReference type="PANTHER" id="PTHR12434">
    <property type="entry name" value="MEDIATOR OF RNA POLYMERASE II TRANSCRIPTION SUBUNIT 22"/>
    <property type="match status" value="1"/>
</dbReference>
<comment type="similarity">
    <text evidence="2">Belongs to the Mediator complex subunit 22 family.</text>
</comment>
<reference evidence="6 7" key="1">
    <citation type="submission" date="2014-04" db="EMBL/GenBank/DDBJ databases">
        <authorList>
            <consortium name="DOE Joint Genome Institute"/>
            <person name="Kuo A."/>
            <person name="Martino E."/>
            <person name="Perotto S."/>
            <person name="Kohler A."/>
            <person name="Nagy L.G."/>
            <person name="Floudas D."/>
            <person name="Copeland A."/>
            <person name="Barry K.W."/>
            <person name="Cichocki N."/>
            <person name="Veneault-Fourrey C."/>
            <person name="LaButti K."/>
            <person name="Lindquist E.A."/>
            <person name="Lipzen A."/>
            <person name="Lundell T."/>
            <person name="Morin E."/>
            <person name="Murat C."/>
            <person name="Sun H."/>
            <person name="Tunlid A."/>
            <person name="Henrissat B."/>
            <person name="Grigoriev I.V."/>
            <person name="Hibbett D.S."/>
            <person name="Martin F."/>
            <person name="Nordberg H.P."/>
            <person name="Cantor M.N."/>
            <person name="Hua S.X."/>
        </authorList>
    </citation>
    <scope>NUCLEOTIDE SEQUENCE [LARGE SCALE GENOMIC DNA]</scope>
    <source>
        <strain evidence="6 7">Zn</strain>
    </source>
</reference>
<evidence type="ECO:0000256" key="5">
    <source>
        <dbReference type="ARBA" id="ARBA00023242"/>
    </source>
</evidence>
<gene>
    <name evidence="6" type="ORF">OIDMADRAFT_47280</name>
</gene>
<evidence type="ECO:0000256" key="3">
    <source>
        <dbReference type="ARBA" id="ARBA00023015"/>
    </source>
</evidence>
<dbReference type="EMBL" id="KN832870">
    <property type="protein sequence ID" value="KIN07370.1"/>
    <property type="molecule type" value="Genomic_DNA"/>
</dbReference>
<organism evidence="6 7">
    <name type="scientific">Oidiodendron maius (strain Zn)</name>
    <dbReference type="NCBI Taxonomy" id="913774"/>
    <lineage>
        <taxon>Eukaryota</taxon>
        <taxon>Fungi</taxon>
        <taxon>Dikarya</taxon>
        <taxon>Ascomycota</taxon>
        <taxon>Pezizomycotina</taxon>
        <taxon>Leotiomycetes</taxon>
        <taxon>Leotiomycetes incertae sedis</taxon>
        <taxon>Myxotrichaceae</taxon>
        <taxon>Oidiodendron</taxon>
    </lineage>
</organism>
<evidence type="ECO:0000313" key="7">
    <source>
        <dbReference type="Proteomes" id="UP000054321"/>
    </source>
</evidence>
<dbReference type="AlphaFoldDB" id="A0A0C3HWR5"/>
<dbReference type="InterPro" id="IPR009332">
    <property type="entry name" value="Med22"/>
</dbReference>
<comment type="subcellular location">
    <subcellularLocation>
        <location evidence="1">Nucleus</location>
    </subcellularLocation>
</comment>
<name>A0A0C3HWR5_OIDMZ</name>
<dbReference type="GO" id="GO:0006357">
    <property type="term" value="P:regulation of transcription by RNA polymerase II"/>
    <property type="evidence" value="ECO:0007669"/>
    <property type="project" value="InterPro"/>
</dbReference>
<dbReference type="GO" id="GO:0003712">
    <property type="term" value="F:transcription coregulator activity"/>
    <property type="evidence" value="ECO:0007669"/>
    <property type="project" value="InterPro"/>
</dbReference>
<dbReference type="HOGENOM" id="CLU_117263_2_0_1"/>
<dbReference type="Pfam" id="PF06179">
    <property type="entry name" value="Med22"/>
    <property type="match status" value="1"/>
</dbReference>
<keyword evidence="4" id="KW-0804">Transcription</keyword>
<evidence type="ECO:0008006" key="8">
    <source>
        <dbReference type="Google" id="ProtNLM"/>
    </source>
</evidence>
<proteinExistence type="inferred from homology"/>
<dbReference type="STRING" id="913774.A0A0C3HWR5"/>
<keyword evidence="7" id="KW-1185">Reference proteome</keyword>